<organism evidence="3 4">
    <name type="scientific">Cladophialophora yegresii CBS 114405</name>
    <dbReference type="NCBI Taxonomy" id="1182544"/>
    <lineage>
        <taxon>Eukaryota</taxon>
        <taxon>Fungi</taxon>
        <taxon>Dikarya</taxon>
        <taxon>Ascomycota</taxon>
        <taxon>Pezizomycotina</taxon>
        <taxon>Eurotiomycetes</taxon>
        <taxon>Chaetothyriomycetidae</taxon>
        <taxon>Chaetothyriales</taxon>
        <taxon>Herpotrichiellaceae</taxon>
        <taxon>Cladophialophora</taxon>
    </lineage>
</organism>
<dbReference type="HOGENOM" id="CLU_1098393_0_0_1"/>
<feature type="compositionally biased region" description="Polar residues" evidence="1">
    <location>
        <begin position="36"/>
        <end position="47"/>
    </location>
</feature>
<feature type="region of interest" description="Disordered" evidence="1">
    <location>
        <begin position="130"/>
        <end position="154"/>
    </location>
</feature>
<comment type="caution">
    <text evidence="3">The sequence shown here is derived from an EMBL/GenBank/DDBJ whole genome shotgun (WGS) entry which is preliminary data.</text>
</comment>
<dbReference type="PROSITE" id="PS00028">
    <property type="entry name" value="ZINC_FINGER_C2H2_1"/>
    <property type="match status" value="1"/>
</dbReference>
<sequence>MTTKFPAAKTGKNMKSPRSAAPSLRQYRQDDDLASQPDTEYSRQSRSPRYAPENVSMPNLPQWHDSNGREGPSHHERRPEQRGTQQYDRFTSDPTLSALPEANLYEHILLLRKHGMSVKLDREAARMMSQPDLLESNNANNNSVSHSPLTDRYNPTRKEKQHISHALDFILRRGGEIDIPALEPQPMCKQCSEPFDTASEKLYHCDRARNRCKHCAEDFACLLMLKEHLKDDHKIYKHLSRDSWYSSGGNPVT</sequence>
<evidence type="ECO:0000313" key="4">
    <source>
        <dbReference type="Proteomes" id="UP000019473"/>
    </source>
</evidence>
<feature type="compositionally biased region" description="Low complexity" evidence="1">
    <location>
        <begin position="136"/>
        <end position="147"/>
    </location>
</feature>
<dbReference type="GeneID" id="19182443"/>
<protein>
    <recommendedName>
        <fullName evidence="2">C2H2-type domain-containing protein</fullName>
    </recommendedName>
</protein>
<evidence type="ECO:0000256" key="1">
    <source>
        <dbReference type="SAM" id="MobiDB-lite"/>
    </source>
</evidence>
<feature type="compositionally biased region" description="Polar residues" evidence="1">
    <location>
        <begin position="82"/>
        <end position="95"/>
    </location>
</feature>
<dbReference type="EMBL" id="AMGW01000005">
    <property type="protein sequence ID" value="EXJ57524.1"/>
    <property type="molecule type" value="Genomic_DNA"/>
</dbReference>
<dbReference type="AlphaFoldDB" id="W9WG74"/>
<proteinExistence type="predicted"/>
<gene>
    <name evidence="3" type="ORF">A1O7_07872</name>
</gene>
<dbReference type="RefSeq" id="XP_007760058.1">
    <property type="nucleotide sequence ID" value="XM_007761868.1"/>
</dbReference>
<feature type="compositionally biased region" description="Basic and acidic residues" evidence="1">
    <location>
        <begin position="66"/>
        <end position="81"/>
    </location>
</feature>
<dbReference type="OrthoDB" id="4136084at2759"/>
<feature type="domain" description="C2H2-type" evidence="2">
    <location>
        <begin position="212"/>
        <end position="233"/>
    </location>
</feature>
<feature type="region of interest" description="Disordered" evidence="1">
    <location>
        <begin position="1"/>
        <end position="95"/>
    </location>
</feature>
<accession>W9WG74</accession>
<dbReference type="InterPro" id="IPR013087">
    <property type="entry name" value="Znf_C2H2_type"/>
</dbReference>
<reference evidence="3 4" key="1">
    <citation type="submission" date="2013-03" db="EMBL/GenBank/DDBJ databases">
        <title>The Genome Sequence of Cladophialophora yegresii CBS 114405.</title>
        <authorList>
            <consortium name="The Broad Institute Genomics Platform"/>
            <person name="Cuomo C."/>
            <person name="de Hoog S."/>
            <person name="Gorbushina A."/>
            <person name="Walker B."/>
            <person name="Young S.K."/>
            <person name="Zeng Q."/>
            <person name="Gargeya S."/>
            <person name="Fitzgerald M."/>
            <person name="Haas B."/>
            <person name="Abouelleil A."/>
            <person name="Allen A.W."/>
            <person name="Alvarado L."/>
            <person name="Arachchi H.M."/>
            <person name="Berlin A.M."/>
            <person name="Chapman S.B."/>
            <person name="Gainer-Dewar J."/>
            <person name="Goldberg J."/>
            <person name="Griggs A."/>
            <person name="Gujja S."/>
            <person name="Hansen M."/>
            <person name="Howarth C."/>
            <person name="Imamovic A."/>
            <person name="Ireland A."/>
            <person name="Larimer J."/>
            <person name="McCowan C."/>
            <person name="Murphy C."/>
            <person name="Pearson M."/>
            <person name="Poon T.W."/>
            <person name="Priest M."/>
            <person name="Roberts A."/>
            <person name="Saif S."/>
            <person name="Shea T."/>
            <person name="Sisk P."/>
            <person name="Sykes S."/>
            <person name="Wortman J."/>
            <person name="Nusbaum C."/>
            <person name="Birren B."/>
        </authorList>
    </citation>
    <scope>NUCLEOTIDE SEQUENCE [LARGE SCALE GENOMIC DNA]</scope>
    <source>
        <strain evidence="3 4">CBS 114405</strain>
    </source>
</reference>
<keyword evidence="4" id="KW-1185">Reference proteome</keyword>
<evidence type="ECO:0000313" key="3">
    <source>
        <dbReference type="EMBL" id="EXJ57524.1"/>
    </source>
</evidence>
<dbReference type="VEuPathDB" id="FungiDB:A1O7_07872"/>
<name>W9WG74_9EURO</name>
<evidence type="ECO:0000259" key="2">
    <source>
        <dbReference type="PROSITE" id="PS00028"/>
    </source>
</evidence>
<dbReference type="Proteomes" id="UP000019473">
    <property type="component" value="Unassembled WGS sequence"/>
</dbReference>